<organism evidence="1 2">
    <name type="scientific">Diaporthe helianthi</name>
    <dbReference type="NCBI Taxonomy" id="158607"/>
    <lineage>
        <taxon>Eukaryota</taxon>
        <taxon>Fungi</taxon>
        <taxon>Dikarya</taxon>
        <taxon>Ascomycota</taxon>
        <taxon>Pezizomycotina</taxon>
        <taxon>Sordariomycetes</taxon>
        <taxon>Sordariomycetidae</taxon>
        <taxon>Diaporthales</taxon>
        <taxon>Diaporthaceae</taxon>
        <taxon>Diaporthe</taxon>
    </lineage>
</organism>
<dbReference type="STRING" id="158607.A0A2P5HIK2"/>
<gene>
    <name evidence="1" type="ORF">DHEL01_v211541</name>
</gene>
<proteinExistence type="predicted"/>
<dbReference type="Pfam" id="PF05141">
    <property type="entry name" value="DIT1_PvcA"/>
    <property type="match status" value="1"/>
</dbReference>
<name>A0A2P5HIK2_DIAHE</name>
<evidence type="ECO:0000313" key="2">
    <source>
        <dbReference type="Proteomes" id="UP000094444"/>
    </source>
</evidence>
<keyword evidence="2" id="KW-1185">Reference proteome</keyword>
<dbReference type="FunCoup" id="A0A2P5HIK2">
    <property type="interactions" value="181"/>
</dbReference>
<sequence>MPTLSQSDIENILGIFRRFSVSEVPRDKAQQYESVVTAKLKAFDHADEPIFLLLPAFPWKNPNTDKVLSPDPDFGEELALARLNHLCKELGKFYPHGAQLKLVADGPVYNDLLGIPDEDYFDYGVKLRDLAREEGFSSIGFTRLVDVLGLGNGDTTSKAEHLAVAETARLEMEKRFLGVDMSVHGEVRANPDTALTYRKYVKSAREDLRWGPDVAPSIKLDADKYSAETERIAERMTQRLIAYEHALEHKFPRAIRLSIHRSTGKTKISIPLIPQPGEFGLTPWHSTLLVTEQGKFRTKLSKDLADTAKYEVVKKKGRPYFIRERHPDFDWPDYISISHKYGGKILVQNTSQVESEKSLTDEFKLKLANLALRPGGLEVRGFTVEESKKNP</sequence>
<evidence type="ECO:0000313" key="1">
    <source>
        <dbReference type="EMBL" id="POS70066.1"/>
    </source>
</evidence>
<dbReference type="InParanoid" id="A0A2P5HIK2"/>
<comment type="caution">
    <text evidence="1">The sequence shown here is derived from an EMBL/GenBank/DDBJ whole genome shotgun (WGS) entry which is preliminary data.</text>
</comment>
<accession>A0A2P5HIK2</accession>
<dbReference type="EMBL" id="MAVT02001824">
    <property type="protein sequence ID" value="POS70066.1"/>
    <property type="molecule type" value="Genomic_DNA"/>
</dbReference>
<dbReference type="PANTHER" id="PTHR37285:SF5">
    <property type="entry name" value="SPORE WALL MATURATION PROTEIN DIT1"/>
    <property type="match status" value="1"/>
</dbReference>
<dbReference type="OrthoDB" id="429813at2759"/>
<dbReference type="Proteomes" id="UP000094444">
    <property type="component" value="Unassembled WGS sequence"/>
</dbReference>
<dbReference type="PANTHER" id="PTHR37285">
    <property type="entry name" value="SPORE WALL MATURATION PROTEIN DIT1"/>
    <property type="match status" value="1"/>
</dbReference>
<dbReference type="InterPro" id="IPR007817">
    <property type="entry name" value="Isocyanide_synthase_DIT1"/>
</dbReference>
<dbReference type="AlphaFoldDB" id="A0A2P5HIK2"/>
<protein>
    <submittedName>
        <fullName evidence="1">Pyoverdine/dityrosine biosynthesis protein</fullName>
    </submittedName>
</protein>
<reference evidence="1" key="1">
    <citation type="submission" date="2017-09" db="EMBL/GenBank/DDBJ databases">
        <title>Polyketide synthases of a Diaporthe helianthi virulent isolate.</title>
        <authorList>
            <person name="Baroncelli R."/>
        </authorList>
    </citation>
    <scope>NUCLEOTIDE SEQUENCE [LARGE SCALE GENOMIC DNA]</scope>
    <source>
        <strain evidence="1">7/96</strain>
    </source>
</reference>